<dbReference type="PROSITE" id="PS50878">
    <property type="entry name" value="RT_POL"/>
    <property type="match status" value="1"/>
</dbReference>
<keyword evidence="1" id="KW-0732">Signal</keyword>
<dbReference type="Pfam" id="PF00078">
    <property type="entry name" value="RVT_1"/>
    <property type="match status" value="1"/>
</dbReference>
<accession>A0A8J2RGI5</accession>
<evidence type="ECO:0000313" key="4">
    <source>
        <dbReference type="Proteomes" id="UP000789390"/>
    </source>
</evidence>
<sequence length="921" mass="101697">MSMRSRHLLFVVLAVVLTVSSSSMGVGLTTPDAAAGVVGATAPGLFNIRPLSIFTGHCNASIARGATIWKAIPGIVDIFFPKVATSSSPSNSGRTKVRTPHISRINVDQFRGKVSAAIKLLSMQSCESTKSIDLSIEELCAIISSAACSSRTRKLFEPGARNMPWWSKELCGLRHKTRQAFKLWSAQRTEVNKNTFKVLKASYQREVRKAKQGAWKLLCNSNPGSSDLFSALNAASGKLSCISLPAVICIDGIEISEPLAILEKCAQHFFPEPPPSEDAHLPAEKLAESYSFSSHSPSFIFPPITSEELASAVASMNVKSSPGLDDRTALFSLNESSLTVNVGLGCPQGGVLSPFLWSVLIDDVLRLCFPFLSFTVGYADDLTVATAHKDPTIATRNLQIMCDQVNNWCLSKKMSLNASKTVFMLVNKKLINCSHLSLTINGLSICPTTETVFLGLTVDCRLKWLVHVNRKIAAAKRVYFSLRAALKSTWGYDKYRLKFLYYSVVEPFLLYGCSVWAPMLSSKKNIKLLRSFQRSVTLPLSSAFKSVSTESCLALSNILPIDLRVLETTYMRYYSNSTGCFSFASSKWLTSRLPGLTASTKYDLPMLHSHPLLPPWEPFLQPSLLVEGCELLAPNDKSVCIFVAATAVSRGSYGGCYVATSHAEITDLVNRPVPSTCTFLALQLTVLSAITMASRVLEEGLSVDIIAIDPSAFTFTHNLSKLSEIQRLCLDMLVPYRDKIRLFNCPLLKSVGLQLAIAGCQLPGDSLDNLPRLLPSKSSARLTIKKIAEEWWDSEWRSCSNGKMTREFFPTIESVRHIPPHQLCRQIAQVLTGHSLLKEYQFRFKFANSPVCTCGSPTESVEHFIFHCPLFSKQRLPFAATCISIDGSWPRSLHSIPSNPIVWEAFRQFVRSTNRLMWKEV</sequence>
<feature type="signal peptide" evidence="1">
    <location>
        <begin position="1"/>
        <end position="21"/>
    </location>
</feature>
<reference evidence="3" key="1">
    <citation type="submission" date="2021-11" db="EMBL/GenBank/DDBJ databases">
        <authorList>
            <person name="Schell T."/>
        </authorList>
    </citation>
    <scope>NUCLEOTIDE SEQUENCE</scope>
    <source>
        <strain evidence="3">M5</strain>
    </source>
</reference>
<protein>
    <recommendedName>
        <fullName evidence="2">Reverse transcriptase domain-containing protein</fullName>
    </recommendedName>
</protein>
<organism evidence="3 4">
    <name type="scientific">Daphnia galeata</name>
    <dbReference type="NCBI Taxonomy" id="27404"/>
    <lineage>
        <taxon>Eukaryota</taxon>
        <taxon>Metazoa</taxon>
        <taxon>Ecdysozoa</taxon>
        <taxon>Arthropoda</taxon>
        <taxon>Crustacea</taxon>
        <taxon>Branchiopoda</taxon>
        <taxon>Diplostraca</taxon>
        <taxon>Cladocera</taxon>
        <taxon>Anomopoda</taxon>
        <taxon>Daphniidae</taxon>
        <taxon>Daphnia</taxon>
    </lineage>
</organism>
<keyword evidence="4" id="KW-1185">Reference proteome</keyword>
<dbReference type="InterPro" id="IPR000477">
    <property type="entry name" value="RT_dom"/>
</dbReference>
<dbReference type="EMBL" id="CAKKLH010000035">
    <property type="protein sequence ID" value="CAH0100236.1"/>
    <property type="molecule type" value="Genomic_DNA"/>
</dbReference>
<evidence type="ECO:0000313" key="3">
    <source>
        <dbReference type="EMBL" id="CAH0100236.1"/>
    </source>
</evidence>
<dbReference type="Proteomes" id="UP000789390">
    <property type="component" value="Unassembled WGS sequence"/>
</dbReference>
<feature type="domain" description="Reverse transcriptase" evidence="2">
    <location>
        <begin position="136"/>
        <end position="458"/>
    </location>
</feature>
<name>A0A8J2RGI5_9CRUS</name>
<dbReference type="AlphaFoldDB" id="A0A8J2RGI5"/>
<evidence type="ECO:0000259" key="2">
    <source>
        <dbReference type="PROSITE" id="PS50878"/>
    </source>
</evidence>
<feature type="chain" id="PRO_5035151972" description="Reverse transcriptase domain-containing protein" evidence="1">
    <location>
        <begin position="22"/>
        <end position="921"/>
    </location>
</feature>
<dbReference type="OrthoDB" id="6382830at2759"/>
<gene>
    <name evidence="3" type="ORF">DGAL_LOCUS2458</name>
</gene>
<proteinExistence type="predicted"/>
<evidence type="ECO:0000256" key="1">
    <source>
        <dbReference type="SAM" id="SignalP"/>
    </source>
</evidence>
<comment type="caution">
    <text evidence="3">The sequence shown here is derived from an EMBL/GenBank/DDBJ whole genome shotgun (WGS) entry which is preliminary data.</text>
</comment>
<dbReference type="PANTHER" id="PTHR33273">
    <property type="entry name" value="DOMAIN-CONTAINING PROTEIN, PUTATIVE-RELATED"/>
    <property type="match status" value="1"/>
</dbReference>
<dbReference type="PANTHER" id="PTHR33273:SF2">
    <property type="entry name" value="ENDONUCLEASE_EXONUCLEASE_PHOSPHATASE DOMAIN-CONTAINING PROTEIN"/>
    <property type="match status" value="1"/>
</dbReference>